<proteinExistence type="predicted"/>
<protein>
    <recommendedName>
        <fullName evidence="4">DUF5808 domain-containing protein</fullName>
    </recommendedName>
</protein>
<dbReference type="Proteomes" id="UP001221189">
    <property type="component" value="Unassembled WGS sequence"/>
</dbReference>
<dbReference type="RefSeq" id="WP_273598883.1">
    <property type="nucleotide sequence ID" value="NZ_JAQQXT010000001.1"/>
</dbReference>
<keyword evidence="1" id="KW-0472">Membrane</keyword>
<name>A0ABT5KBT1_9BURK</name>
<evidence type="ECO:0000313" key="2">
    <source>
        <dbReference type="EMBL" id="MDC8770445.1"/>
    </source>
</evidence>
<keyword evidence="1" id="KW-1133">Transmembrane helix</keyword>
<evidence type="ECO:0000256" key="1">
    <source>
        <dbReference type="SAM" id="Phobius"/>
    </source>
</evidence>
<reference evidence="2 3" key="1">
    <citation type="submission" date="2022-10" db="EMBL/GenBank/DDBJ databases">
        <title>Paucibacter sp. hw1 Genome sequencing.</title>
        <authorList>
            <person name="Park S."/>
        </authorList>
    </citation>
    <scope>NUCLEOTIDE SEQUENCE [LARGE SCALE GENOMIC DNA]</scope>
    <source>
        <strain evidence="3">hw1</strain>
    </source>
</reference>
<keyword evidence="1" id="KW-0812">Transmembrane</keyword>
<dbReference type="EMBL" id="JAQQXT010000001">
    <property type="protein sequence ID" value="MDC8770445.1"/>
    <property type="molecule type" value="Genomic_DNA"/>
</dbReference>
<keyword evidence="3" id="KW-1185">Reference proteome</keyword>
<comment type="caution">
    <text evidence="2">The sequence shown here is derived from an EMBL/GenBank/DDBJ whole genome shotgun (WGS) entry which is preliminary data.</text>
</comment>
<feature type="transmembrane region" description="Helical" evidence="1">
    <location>
        <begin position="56"/>
        <end position="75"/>
    </location>
</feature>
<feature type="transmembrane region" description="Helical" evidence="1">
    <location>
        <begin position="32"/>
        <end position="50"/>
    </location>
</feature>
<sequence length="90" mass="10328">MTEEIDPLKLDIWFPAKRYGWGWGLPVRWQGWLVLSAYAILMVLAAFLLSPEQQPLSYSLSVAVLTAMLLLICWCKGERPRWCWGGKKSS</sequence>
<evidence type="ECO:0000313" key="3">
    <source>
        <dbReference type="Proteomes" id="UP001221189"/>
    </source>
</evidence>
<gene>
    <name evidence="2" type="ORF">PRZ03_02590</name>
</gene>
<organism evidence="2 3">
    <name type="scientific">Roseateles albus</name>
    <dbReference type="NCBI Taxonomy" id="2987525"/>
    <lineage>
        <taxon>Bacteria</taxon>
        <taxon>Pseudomonadati</taxon>
        <taxon>Pseudomonadota</taxon>
        <taxon>Betaproteobacteria</taxon>
        <taxon>Burkholderiales</taxon>
        <taxon>Sphaerotilaceae</taxon>
        <taxon>Roseateles</taxon>
    </lineage>
</organism>
<accession>A0ABT5KBT1</accession>
<evidence type="ECO:0008006" key="4">
    <source>
        <dbReference type="Google" id="ProtNLM"/>
    </source>
</evidence>